<feature type="domain" description="Aminoacyl-transfer RNA synthetases class-II family profile" evidence="6">
    <location>
        <begin position="162"/>
        <end position="327"/>
    </location>
</feature>
<keyword evidence="7" id="KW-1185">Reference proteome</keyword>
<dbReference type="GO" id="GO:0003676">
    <property type="term" value="F:nucleic acid binding"/>
    <property type="evidence" value="ECO:0007669"/>
    <property type="project" value="InterPro"/>
</dbReference>
<dbReference type="InterPro" id="IPR012340">
    <property type="entry name" value="NA-bd_OB-fold"/>
</dbReference>
<dbReference type="SUPFAM" id="SSF50249">
    <property type="entry name" value="Nucleic acid-binding proteins"/>
    <property type="match status" value="1"/>
</dbReference>
<protein>
    <submittedName>
        <fullName evidence="8">Aminoacyl-transfer RNA synthetases class-II family profile domain-containing protein</fullName>
    </submittedName>
</protein>
<dbReference type="AlphaFoldDB" id="A0A915PQL4"/>
<dbReference type="PROSITE" id="PS50862">
    <property type="entry name" value="AA_TRNA_LIGASE_II"/>
    <property type="match status" value="1"/>
</dbReference>
<keyword evidence="1" id="KW-0436">Ligase</keyword>
<keyword evidence="4" id="KW-0648">Protein biosynthesis</keyword>
<evidence type="ECO:0000256" key="5">
    <source>
        <dbReference type="ARBA" id="ARBA00023146"/>
    </source>
</evidence>
<evidence type="ECO:0000313" key="8">
    <source>
        <dbReference type="WBParaSite" id="sdigi.contig196.g5969.t1"/>
    </source>
</evidence>
<dbReference type="InterPro" id="IPR006195">
    <property type="entry name" value="aa-tRNA-synth_II"/>
</dbReference>
<dbReference type="Gene3D" id="3.30.930.10">
    <property type="entry name" value="Bira Bifunctional Protein, Domain 2"/>
    <property type="match status" value="1"/>
</dbReference>
<evidence type="ECO:0000256" key="1">
    <source>
        <dbReference type="ARBA" id="ARBA00022598"/>
    </source>
</evidence>
<dbReference type="GO" id="GO:0006422">
    <property type="term" value="P:aspartyl-tRNA aminoacylation"/>
    <property type="evidence" value="ECO:0007669"/>
    <property type="project" value="TreeGrafter"/>
</dbReference>
<name>A0A915PQL4_9BILA</name>
<evidence type="ECO:0000256" key="2">
    <source>
        <dbReference type="ARBA" id="ARBA00022741"/>
    </source>
</evidence>
<dbReference type="Proteomes" id="UP000887581">
    <property type="component" value="Unplaced"/>
</dbReference>
<dbReference type="GO" id="GO:0005524">
    <property type="term" value="F:ATP binding"/>
    <property type="evidence" value="ECO:0007669"/>
    <property type="project" value="UniProtKB-KW"/>
</dbReference>
<dbReference type="InterPro" id="IPR004364">
    <property type="entry name" value="Aa-tRNA-synt_II"/>
</dbReference>
<dbReference type="Pfam" id="PF00152">
    <property type="entry name" value="tRNA-synt_2"/>
    <property type="match status" value="1"/>
</dbReference>
<dbReference type="GO" id="GO:0005739">
    <property type="term" value="C:mitochondrion"/>
    <property type="evidence" value="ECO:0007669"/>
    <property type="project" value="TreeGrafter"/>
</dbReference>
<sequence length="407" mass="47581">MLRIQPFLLLHKKPFLNPRRWSVNDFTLRSHTCGELRIGHENQKVTLFGWLQFNRLNRFLILRDAYGCVQATVPEKRKDLVEKIKTINCESVLKIKGVVVDRGGQYRNADMRTGDIEVVVDELELLNPSPANYPLDELTSTEETKLRYRFLDLRAKRMQRALRLRASVLHGMRRYLTEKAAFIEVETPTLFRRTPGGSKEFIVPAPRPNLKKFYSLPQSPQQFKQLLMCGGIDRYFQVARCYRDEGAKSDRQPEFTQLDLELSFTDQDNVMKLVENIIVESWPKELDDLKPSAPFKRMRYLKAERLFGTDKPDLRIPWTIEDCTAELFFLRKHDITHFAVKIFIARGAEHIVNDENLSEWTRILRSNVLSENFMLLKTSGKKWFVEVQNDVLVDKFGIKEKDIAVIS</sequence>
<dbReference type="PRINTS" id="PR01042">
    <property type="entry name" value="TRNASYNTHASP"/>
</dbReference>
<accession>A0A915PQL4</accession>
<dbReference type="GO" id="GO:0004815">
    <property type="term" value="F:aspartate-tRNA ligase activity"/>
    <property type="evidence" value="ECO:0007669"/>
    <property type="project" value="TreeGrafter"/>
</dbReference>
<evidence type="ECO:0000259" key="6">
    <source>
        <dbReference type="PROSITE" id="PS50862"/>
    </source>
</evidence>
<evidence type="ECO:0000256" key="3">
    <source>
        <dbReference type="ARBA" id="ARBA00022840"/>
    </source>
</evidence>
<dbReference type="InterPro" id="IPR047089">
    <property type="entry name" value="Asp-tRNA-ligase_1_N"/>
</dbReference>
<dbReference type="PANTHER" id="PTHR22594:SF5">
    <property type="entry name" value="ASPARTATE--TRNA LIGASE, MITOCHONDRIAL"/>
    <property type="match status" value="1"/>
</dbReference>
<evidence type="ECO:0000313" key="7">
    <source>
        <dbReference type="Proteomes" id="UP000887581"/>
    </source>
</evidence>
<dbReference type="CDD" id="cd04317">
    <property type="entry name" value="EcAspRS_like_N"/>
    <property type="match status" value="1"/>
</dbReference>
<keyword evidence="2" id="KW-0547">Nucleotide-binding</keyword>
<keyword evidence="5" id="KW-0030">Aminoacyl-tRNA synthetase</keyword>
<keyword evidence="3" id="KW-0067">ATP-binding</keyword>
<evidence type="ECO:0000256" key="4">
    <source>
        <dbReference type="ARBA" id="ARBA00022917"/>
    </source>
</evidence>
<dbReference type="SUPFAM" id="SSF55681">
    <property type="entry name" value="Class II aaRS and biotin synthetases"/>
    <property type="match status" value="1"/>
</dbReference>
<proteinExistence type="predicted"/>
<dbReference type="PANTHER" id="PTHR22594">
    <property type="entry name" value="ASPARTYL/LYSYL-TRNA SYNTHETASE"/>
    <property type="match status" value="1"/>
</dbReference>
<dbReference type="WBParaSite" id="sdigi.contig196.g5969.t1">
    <property type="protein sequence ID" value="sdigi.contig196.g5969.t1"/>
    <property type="gene ID" value="sdigi.contig196.g5969"/>
</dbReference>
<dbReference type="InterPro" id="IPR045864">
    <property type="entry name" value="aa-tRNA-synth_II/BPL/LPL"/>
</dbReference>
<dbReference type="InterPro" id="IPR002312">
    <property type="entry name" value="Asp/Asn-tRNA-synth_IIb"/>
</dbReference>
<dbReference type="Gene3D" id="2.40.50.140">
    <property type="entry name" value="Nucleic acid-binding proteins"/>
    <property type="match status" value="1"/>
</dbReference>
<reference evidence="8" key="1">
    <citation type="submission" date="2022-11" db="UniProtKB">
        <authorList>
            <consortium name="WormBaseParasite"/>
        </authorList>
    </citation>
    <scope>IDENTIFICATION</scope>
</reference>
<organism evidence="7 8">
    <name type="scientific">Setaria digitata</name>
    <dbReference type="NCBI Taxonomy" id="48799"/>
    <lineage>
        <taxon>Eukaryota</taxon>
        <taxon>Metazoa</taxon>
        <taxon>Ecdysozoa</taxon>
        <taxon>Nematoda</taxon>
        <taxon>Chromadorea</taxon>
        <taxon>Rhabditida</taxon>
        <taxon>Spirurina</taxon>
        <taxon>Spiruromorpha</taxon>
        <taxon>Filarioidea</taxon>
        <taxon>Setariidae</taxon>
        <taxon>Setaria</taxon>
    </lineage>
</organism>